<feature type="region of interest" description="Disordered" evidence="6">
    <location>
        <begin position="95"/>
        <end position="270"/>
    </location>
</feature>
<keyword evidence="4" id="KW-0862">Zinc</keyword>
<feature type="domain" description="Extradiol ring-cleavage dioxygenase class III enzyme subunit B" evidence="7">
    <location>
        <begin position="300"/>
        <end position="556"/>
    </location>
</feature>
<evidence type="ECO:0000256" key="5">
    <source>
        <dbReference type="ARBA" id="ARBA00023002"/>
    </source>
</evidence>
<organism evidence="9 10">
    <name type="scientific">Mortierella alpina</name>
    <name type="common">Oleaginous fungus</name>
    <name type="synonym">Mortierella renispora</name>
    <dbReference type="NCBI Taxonomy" id="64518"/>
    <lineage>
        <taxon>Eukaryota</taxon>
        <taxon>Fungi</taxon>
        <taxon>Fungi incertae sedis</taxon>
        <taxon>Mucoromycota</taxon>
        <taxon>Mortierellomycotina</taxon>
        <taxon>Mortierellomycetes</taxon>
        <taxon>Mortierellales</taxon>
        <taxon>Mortierellaceae</taxon>
        <taxon>Mortierella</taxon>
    </lineage>
</organism>
<dbReference type="Pfam" id="PF02900">
    <property type="entry name" value="LigB"/>
    <property type="match status" value="1"/>
</dbReference>
<evidence type="ECO:0000256" key="6">
    <source>
        <dbReference type="SAM" id="MobiDB-lite"/>
    </source>
</evidence>
<evidence type="ECO:0000259" key="7">
    <source>
        <dbReference type="Pfam" id="PF02900"/>
    </source>
</evidence>
<dbReference type="CDD" id="cd07363">
    <property type="entry name" value="45_DOPA_Dioxygenase"/>
    <property type="match status" value="1"/>
</dbReference>
<comment type="caution">
    <text evidence="9">The sequence shown here is derived from an EMBL/GenBank/DDBJ whole genome shotgun (WGS) entry which is preliminary data.</text>
</comment>
<dbReference type="SUPFAM" id="SSF53213">
    <property type="entry name" value="LigB-like"/>
    <property type="match status" value="1"/>
</dbReference>
<gene>
    <name evidence="9" type="ORF">KVV02_003669</name>
</gene>
<evidence type="ECO:0000313" key="10">
    <source>
        <dbReference type="Proteomes" id="UP000717515"/>
    </source>
</evidence>
<dbReference type="InterPro" id="IPR014436">
    <property type="entry name" value="Extradiol_dOase_DODA"/>
</dbReference>
<feature type="domain" description="Multiple myeloma tumor-associated protein 2-like N-terminal" evidence="8">
    <location>
        <begin position="8"/>
        <end position="88"/>
    </location>
</feature>
<proteinExistence type="inferred from homology"/>
<dbReference type="EMBL" id="JAIFTL010000176">
    <property type="protein sequence ID" value="KAG9321908.1"/>
    <property type="molecule type" value="Genomic_DNA"/>
</dbReference>
<dbReference type="Pfam" id="PF10159">
    <property type="entry name" value="MMtag"/>
    <property type="match status" value="1"/>
</dbReference>
<evidence type="ECO:0000256" key="4">
    <source>
        <dbReference type="ARBA" id="ARBA00022833"/>
    </source>
</evidence>
<evidence type="ECO:0000256" key="2">
    <source>
        <dbReference type="ARBA" id="ARBA00007581"/>
    </source>
</evidence>
<comment type="similarity">
    <text evidence="2">Belongs to the DODA-type extradiol aromatic ring-opening dioxygenase family.</text>
</comment>
<feature type="compositionally biased region" description="Basic residues" evidence="6">
    <location>
        <begin position="197"/>
        <end position="215"/>
    </location>
</feature>
<comment type="cofactor">
    <cofactor evidence="1">
        <name>Zn(2+)</name>
        <dbReference type="ChEBI" id="CHEBI:29105"/>
    </cofactor>
</comment>
<dbReference type="GO" id="GO:0016702">
    <property type="term" value="F:oxidoreductase activity, acting on single donors with incorporation of molecular oxygen, incorporation of two atoms of oxygen"/>
    <property type="evidence" value="ECO:0007669"/>
    <property type="project" value="UniProtKB-ARBA"/>
</dbReference>
<evidence type="ECO:0000259" key="8">
    <source>
        <dbReference type="Pfam" id="PF10159"/>
    </source>
</evidence>
<keyword evidence="3" id="KW-0479">Metal-binding</keyword>
<dbReference type="Gene3D" id="3.40.830.10">
    <property type="entry name" value="LigB-like"/>
    <property type="match status" value="1"/>
</dbReference>
<feature type="compositionally biased region" description="Basic and acidic residues" evidence="6">
    <location>
        <begin position="216"/>
        <end position="251"/>
    </location>
</feature>
<feature type="compositionally biased region" description="Basic and acidic residues" evidence="6">
    <location>
        <begin position="174"/>
        <end position="183"/>
    </location>
</feature>
<dbReference type="PANTHER" id="PTHR30096:SF0">
    <property type="entry name" value="4,5-DOPA DIOXYGENASE EXTRADIOL-LIKE PROTEIN"/>
    <property type="match status" value="1"/>
</dbReference>
<dbReference type="InterPro" id="IPR004183">
    <property type="entry name" value="Xdiol_dOase_suB"/>
</dbReference>
<dbReference type="GO" id="GO:0008270">
    <property type="term" value="F:zinc ion binding"/>
    <property type="evidence" value="ECO:0007669"/>
    <property type="project" value="InterPro"/>
</dbReference>
<reference evidence="9" key="1">
    <citation type="submission" date="2021-07" db="EMBL/GenBank/DDBJ databases">
        <title>Draft genome of Mortierella alpina, strain LL118, isolated from an aspen leaf litter sample.</title>
        <authorList>
            <person name="Yang S."/>
            <person name="Vinatzer B.A."/>
        </authorList>
    </citation>
    <scope>NUCLEOTIDE SEQUENCE</scope>
    <source>
        <strain evidence="9">LL118</strain>
    </source>
</reference>
<name>A0A9P8CVG9_MORAP</name>
<accession>A0A9P8CVG9</accession>
<evidence type="ECO:0000256" key="3">
    <source>
        <dbReference type="ARBA" id="ARBA00022723"/>
    </source>
</evidence>
<keyword evidence="5" id="KW-0560">Oxidoreductase</keyword>
<dbReference type="PANTHER" id="PTHR30096">
    <property type="entry name" value="4,5-DOPA DIOXYGENASE EXTRADIOL-LIKE PROTEIN"/>
    <property type="match status" value="1"/>
</dbReference>
<evidence type="ECO:0000313" key="9">
    <source>
        <dbReference type="EMBL" id="KAG9321908.1"/>
    </source>
</evidence>
<sequence length="567" mass="63773">MFHPTRGGTRGGQDQFKWEDVKEDKHRENYLGNSLLAPVGRWQKGRDLTWYAKAGADSQEVESIRDKKKAEIQSIKDAEAEAMAEALGYKVKRRTETNVTENELKSAINKSSSGPQDDMDDSMKESSAIQGLGFKSRTPGALPIRPDDNLSTPRAAASAISRVPLIPQNIARQSMHDVHKEGQSKGSSSSRPDMRESRRKHHKRSRSRSPTRKRHSERERSRSRNRDRSRDRGERESSRKQRRDRSKDRNHSHERRSRNKESSSDKPHIRRSPFTLQSFFSSTLIHKTMTATKLPVYFISHAGPNQAVDESATADFFAKLGQKWTSLSNPAPTAILVLSGHWEGEGGVIRVRTSEQNQLYYDFYGFPDHMYKLQYPSRGSPKLASRVLEVLEKAGIPAEAETKRGIDHGVWVPLLRILPKPDIPIVQMSLADMRGQPADKVFSYHIKLGQTLAQLREENVLIVASGTAVHNLRDLGTYMRAGKVAPYVAPFDALLDKVALTETKEEREKAAIEEMAESKYLWSAHPSLDHLLPFHVAIGAAGGDKAKILHKNMIVSLSESAYSFGEN</sequence>
<dbReference type="GO" id="GO:0008198">
    <property type="term" value="F:ferrous iron binding"/>
    <property type="evidence" value="ECO:0007669"/>
    <property type="project" value="InterPro"/>
</dbReference>
<dbReference type="Proteomes" id="UP000717515">
    <property type="component" value="Unassembled WGS sequence"/>
</dbReference>
<dbReference type="AlphaFoldDB" id="A0A9P8CVG9"/>
<dbReference type="InterPro" id="IPR019315">
    <property type="entry name" value="MMTA2_N"/>
</dbReference>
<evidence type="ECO:0008006" key="11">
    <source>
        <dbReference type="Google" id="ProtNLM"/>
    </source>
</evidence>
<evidence type="ECO:0000256" key="1">
    <source>
        <dbReference type="ARBA" id="ARBA00001947"/>
    </source>
</evidence>
<protein>
    <recommendedName>
        <fullName evidence="11">Multiple myeloma tumor-associated protein 2-like N-terminal domain-containing protein</fullName>
    </recommendedName>
</protein>